<comment type="similarity">
    <text evidence="1 5">Belongs to the FliD family.</text>
</comment>
<evidence type="ECO:0000256" key="1">
    <source>
        <dbReference type="ARBA" id="ARBA00009764"/>
    </source>
</evidence>
<evidence type="ECO:0000313" key="8">
    <source>
        <dbReference type="EMBL" id="OAR03591.1"/>
    </source>
</evidence>
<dbReference type="GO" id="GO:0005576">
    <property type="term" value="C:extracellular region"/>
    <property type="evidence" value="ECO:0007669"/>
    <property type="project" value="UniProtKB-SubCell"/>
</dbReference>
<comment type="caution">
    <text evidence="8">The sequence shown here is derived from an EMBL/GenBank/DDBJ whole genome shotgun (WGS) entry which is preliminary data.</text>
</comment>
<dbReference type="GO" id="GO:0009421">
    <property type="term" value="C:bacterial-type flagellum filament cap"/>
    <property type="evidence" value="ECO:0007669"/>
    <property type="project" value="InterPro"/>
</dbReference>
<sequence>MVFGPIGAGGSAGPGDIGDVRHFSGLVSGLDTEGIIKKLMAVQRKPLDQLLRDKQWLTWQREAYREVNRSLLAFRDALSALRLTGTYRQQKALLSRDDLVGVTATGAAVPGVHSLRVNRLAKPATVVGNAVAGRAAGTAPTDPLGKQFGIADTATLEFTLTLTDPSGNPLGKATVTVTDAGTKTIADIVQAINAAAFTDPNTNQPVDYGVRASYDPTLDRLFVQTRQMGDLVLTLEDVTTATGASGDVGVVANLFGAPVDSATGKATLTGTPGQTAEVVLDGATLTFADNRFAAFGLDFVLKGADAGAETTITVVRDTDAIVDRVLDFVKRYNDLLDDLNRRLTEPRYRDYPPLLDDEKAQMSEKQIEEWEKRAKSGLLARDPLLERLVTEMRRAVTTPVVIGDQTVSLADIGITTGSWWDRGRLVVDEGKLRAAVAEDPERVAALLSQKLASGAPDAENRDPFHPQKGLAVRLYDVVGAAINRFVDRAGRDGVSIGDQSVLGRALTRLDGRIDEMTRRLKAIEDRYWREFTAMEQAIQRANVQSLWLMQAFGGGA</sequence>
<evidence type="ECO:0000259" key="6">
    <source>
        <dbReference type="Pfam" id="PF02465"/>
    </source>
</evidence>
<comment type="function">
    <text evidence="5">Required for morphogenesis and for the elongation of the flagellar filament by facilitating polymerization of the flagellin monomers at the tip of growing filament. Forms a capping structure, which prevents flagellin subunits (transported through the central channel of the flagellum) from leaking out without polymerization at the distal end.</text>
</comment>
<dbReference type="GO" id="GO:0071973">
    <property type="term" value="P:bacterial-type flagellum-dependent cell motility"/>
    <property type="evidence" value="ECO:0007669"/>
    <property type="project" value="TreeGrafter"/>
</dbReference>
<dbReference type="EMBL" id="JXBB01000055">
    <property type="protein sequence ID" value="OAR03591.1"/>
    <property type="molecule type" value="Genomic_DNA"/>
</dbReference>
<dbReference type="PANTHER" id="PTHR30288">
    <property type="entry name" value="FLAGELLAR CAP/ASSEMBLY PROTEIN FLID"/>
    <property type="match status" value="1"/>
</dbReference>
<dbReference type="Pfam" id="PF07195">
    <property type="entry name" value="FliD_C"/>
    <property type="match status" value="1"/>
</dbReference>
<keyword evidence="3" id="KW-0175">Coiled coil</keyword>
<proteinExistence type="inferred from homology"/>
<protein>
    <recommendedName>
        <fullName evidence="5">Flagellar hook-associated protein 2</fullName>
        <shortName evidence="5">HAP2</shortName>
    </recommendedName>
    <alternativeName>
        <fullName evidence="5">Flagellar cap protein</fullName>
    </alternativeName>
</protein>
<comment type="subunit">
    <text evidence="2 5">Homopentamer.</text>
</comment>
<evidence type="ECO:0000259" key="7">
    <source>
        <dbReference type="Pfam" id="PF07195"/>
    </source>
</evidence>
<dbReference type="AlphaFoldDB" id="A0A132NC50"/>
<dbReference type="InterPro" id="IPR010809">
    <property type="entry name" value="FliD_C"/>
</dbReference>
<feature type="domain" description="Flagellar hook-associated protein 2 C-terminal" evidence="7">
    <location>
        <begin position="273"/>
        <end position="542"/>
    </location>
</feature>
<gene>
    <name evidence="8" type="ORF">SA87_02875</name>
</gene>
<accession>A0A132NC50</accession>
<keyword evidence="9" id="KW-1185">Reference proteome</keyword>
<dbReference type="InterPro" id="IPR040026">
    <property type="entry name" value="FliD"/>
</dbReference>
<evidence type="ECO:0000256" key="4">
    <source>
        <dbReference type="ARBA" id="ARBA00023143"/>
    </source>
</evidence>
<dbReference type="Pfam" id="PF02465">
    <property type="entry name" value="FliD_N"/>
    <property type="match status" value="1"/>
</dbReference>
<name>A0A132NC50_HYDSH</name>
<feature type="domain" description="Flagellar hook-associated protein 2 N-terminal" evidence="6">
    <location>
        <begin position="28"/>
        <end position="122"/>
    </location>
</feature>
<keyword evidence="4 5" id="KW-0975">Bacterial flagellum</keyword>
<dbReference type="STRING" id="1484.SA87_02875"/>
<dbReference type="OrthoDB" id="9776025at2"/>
<dbReference type="PANTHER" id="PTHR30288:SF0">
    <property type="entry name" value="FLAGELLAR HOOK-ASSOCIATED PROTEIN 2"/>
    <property type="match status" value="1"/>
</dbReference>
<dbReference type="GO" id="GO:0009424">
    <property type="term" value="C:bacterial-type flagellum hook"/>
    <property type="evidence" value="ECO:0007669"/>
    <property type="project" value="UniProtKB-UniRule"/>
</dbReference>
<reference evidence="8 9" key="1">
    <citation type="submission" date="2015-09" db="EMBL/GenBank/DDBJ databases">
        <title>Draft genome sequence of Hydrogenibacillus schlegelii DSM 2000.</title>
        <authorList>
            <person name="Hemp J."/>
        </authorList>
    </citation>
    <scope>NUCLEOTIDE SEQUENCE [LARGE SCALE GENOMIC DNA]</scope>
    <source>
        <strain evidence="8 9">MA 48</strain>
    </source>
</reference>
<dbReference type="InterPro" id="IPR003481">
    <property type="entry name" value="FliD_N"/>
</dbReference>
<evidence type="ECO:0000313" key="9">
    <source>
        <dbReference type="Proteomes" id="UP000243024"/>
    </source>
</evidence>
<comment type="subcellular location">
    <subcellularLocation>
        <location evidence="5">Secreted</location>
    </subcellularLocation>
    <subcellularLocation>
        <location evidence="5">Bacterial flagellum</location>
    </subcellularLocation>
</comment>
<organism evidence="8 9">
    <name type="scientific">Hydrogenibacillus schlegelii</name>
    <name type="common">Bacillus schlegelii</name>
    <dbReference type="NCBI Taxonomy" id="1484"/>
    <lineage>
        <taxon>Bacteria</taxon>
        <taxon>Bacillati</taxon>
        <taxon>Bacillota</taxon>
        <taxon>Bacilli</taxon>
        <taxon>Bacillales</taxon>
        <taxon>Bacillales Family X. Incertae Sedis</taxon>
        <taxon>Hydrogenibacillus</taxon>
    </lineage>
</organism>
<dbReference type="Proteomes" id="UP000243024">
    <property type="component" value="Unassembled WGS sequence"/>
</dbReference>
<evidence type="ECO:0000256" key="3">
    <source>
        <dbReference type="ARBA" id="ARBA00023054"/>
    </source>
</evidence>
<evidence type="ECO:0000256" key="5">
    <source>
        <dbReference type="RuleBase" id="RU362066"/>
    </source>
</evidence>
<dbReference type="GO" id="GO:0007155">
    <property type="term" value="P:cell adhesion"/>
    <property type="evidence" value="ECO:0007669"/>
    <property type="project" value="InterPro"/>
</dbReference>
<dbReference type="RefSeq" id="WP_066202943.1">
    <property type="nucleotide sequence ID" value="NZ_CBCSAS010000002.1"/>
</dbReference>
<keyword evidence="5" id="KW-0964">Secreted</keyword>
<evidence type="ECO:0000256" key="2">
    <source>
        <dbReference type="ARBA" id="ARBA00011255"/>
    </source>
</evidence>